<evidence type="ECO:0000313" key="1">
    <source>
        <dbReference type="EMBL" id="EPI11628.1"/>
    </source>
</evidence>
<dbReference type="Proteomes" id="UP000015750">
    <property type="component" value="Unassembled WGS sequence"/>
</dbReference>
<sequence>MEKLEVTPTEFIKFMKLQENQNNFILEVECLLSNVREDPEFIYYKRKIIEYYSILDTKVNKPTSEFSLYIDIKIHFCNIYDEVSPPLN</sequence>
<dbReference type="EMBL" id="ATIR01000009">
    <property type="protein sequence ID" value="EPI11628.1"/>
    <property type="molecule type" value="Genomic_DNA"/>
</dbReference>
<reference evidence="1 2" key="1">
    <citation type="submission" date="2013-06" db="EMBL/GenBank/DDBJ databases">
        <authorList>
            <person name="Weinstock G."/>
            <person name="Sodergren E."/>
            <person name="Lobos E.A."/>
            <person name="Fulton L."/>
            <person name="Fulton R."/>
            <person name="Courtney L."/>
            <person name="Fronick C."/>
            <person name="O'Laughlin M."/>
            <person name="Godfrey J."/>
            <person name="Wilson R.M."/>
            <person name="Miner T."/>
            <person name="Farmer C."/>
            <person name="Delehaunty K."/>
            <person name="Cordes M."/>
            <person name="Minx P."/>
            <person name="Tomlinson C."/>
            <person name="Chen J."/>
            <person name="Wollam A."/>
            <person name="Pepin K.H."/>
            <person name="Bhonagiri V."/>
            <person name="Zhang X."/>
            <person name="Warren W."/>
            <person name="Mitreva M."/>
            <person name="Mardis E.R."/>
            <person name="Wilson R.K."/>
        </authorList>
    </citation>
    <scope>NUCLEOTIDE SEQUENCE [LARGE SCALE GENOMIC DNA]</scope>
    <source>
        <strain evidence="1 2">RP2S-4</strain>
    </source>
</reference>
<comment type="caution">
    <text evidence="1">The sequence shown here is derived from an EMBL/GenBank/DDBJ whole genome shotgun (WGS) entry which is preliminary data.</text>
</comment>
<organism evidence="1 2">
    <name type="scientific">Enterococcus faecalis RP2S-4</name>
    <dbReference type="NCBI Taxonomy" id="1244145"/>
    <lineage>
        <taxon>Bacteria</taxon>
        <taxon>Bacillati</taxon>
        <taxon>Bacillota</taxon>
        <taxon>Bacilli</taxon>
        <taxon>Lactobacillales</taxon>
        <taxon>Enterococcaceae</taxon>
        <taxon>Enterococcus</taxon>
    </lineage>
</organism>
<protein>
    <submittedName>
        <fullName evidence="1">Uncharacterized protein</fullName>
    </submittedName>
</protein>
<gene>
    <name evidence="1" type="ORF">D358_00227</name>
</gene>
<evidence type="ECO:0000313" key="2">
    <source>
        <dbReference type="Proteomes" id="UP000015750"/>
    </source>
</evidence>
<name>A0ABC9TPH7_ENTFL</name>
<proteinExistence type="predicted"/>
<dbReference type="AlphaFoldDB" id="A0ABC9TPH7"/>
<dbReference type="Gene3D" id="1.25.40.400">
    <property type="match status" value="1"/>
</dbReference>
<accession>A0ABC9TPH7</accession>